<sequence>MLRLRLPLSRRSRRRFQPRMQCLLVRWAKNVSEASRKAEVLAGNTWQHLNTSPSFADAAIGRIAQGTKVLAEGGYEKIFPQTFETEPDEKYVNSFVCDLSTSAGPSDASCLCFNAKACSLQ</sequence>
<organism evidence="1 2">
    <name type="scientific">Kalanchoe fedtschenkoi</name>
    <name type="common">Lavender scallops</name>
    <name type="synonym">South American air plant</name>
    <dbReference type="NCBI Taxonomy" id="63787"/>
    <lineage>
        <taxon>Eukaryota</taxon>
        <taxon>Viridiplantae</taxon>
        <taxon>Streptophyta</taxon>
        <taxon>Embryophyta</taxon>
        <taxon>Tracheophyta</taxon>
        <taxon>Spermatophyta</taxon>
        <taxon>Magnoliopsida</taxon>
        <taxon>eudicotyledons</taxon>
        <taxon>Gunneridae</taxon>
        <taxon>Pentapetalae</taxon>
        <taxon>Saxifragales</taxon>
        <taxon>Crassulaceae</taxon>
        <taxon>Kalanchoe</taxon>
    </lineage>
</organism>
<dbReference type="EnsemblPlants" id="Kaladp0048s0041.1.v1.1">
    <property type="protein sequence ID" value="Kaladp0048s0041.1.v1.1"/>
    <property type="gene ID" value="Kaladp0048s0041.v1.1"/>
</dbReference>
<evidence type="ECO:0000313" key="1">
    <source>
        <dbReference type="EnsemblPlants" id="Kaladp0048s0041.1.v1.1"/>
    </source>
</evidence>
<reference evidence="1" key="1">
    <citation type="submission" date="2021-01" db="UniProtKB">
        <authorList>
            <consortium name="EnsemblPlants"/>
        </authorList>
    </citation>
    <scope>IDENTIFICATION</scope>
</reference>
<accession>A0A7N0ZWZ3</accession>
<keyword evidence="2" id="KW-1185">Reference proteome</keyword>
<dbReference type="AlphaFoldDB" id="A0A7N0ZWZ3"/>
<dbReference type="Proteomes" id="UP000594263">
    <property type="component" value="Unplaced"/>
</dbReference>
<proteinExistence type="predicted"/>
<dbReference type="InterPro" id="IPR037848">
    <property type="entry name" value="GEM-like"/>
</dbReference>
<protein>
    <submittedName>
        <fullName evidence="1">Uncharacterized protein</fullName>
    </submittedName>
</protein>
<name>A0A7N0ZWZ3_KALFE</name>
<evidence type="ECO:0000313" key="2">
    <source>
        <dbReference type="Proteomes" id="UP000594263"/>
    </source>
</evidence>
<dbReference type="Gramene" id="Kaladp0048s0041.1.v1.1">
    <property type="protein sequence ID" value="Kaladp0048s0041.1.v1.1"/>
    <property type="gene ID" value="Kaladp0048s0041.v1.1"/>
</dbReference>
<dbReference type="PANTHER" id="PTHR31969">
    <property type="entry name" value="GEM-LIKE PROTEIN 2"/>
    <property type="match status" value="1"/>
</dbReference>